<organism evidence="1 2">
    <name type="scientific">Pisolithus microcarpus 441</name>
    <dbReference type="NCBI Taxonomy" id="765257"/>
    <lineage>
        <taxon>Eukaryota</taxon>
        <taxon>Fungi</taxon>
        <taxon>Dikarya</taxon>
        <taxon>Basidiomycota</taxon>
        <taxon>Agaricomycotina</taxon>
        <taxon>Agaricomycetes</taxon>
        <taxon>Agaricomycetidae</taxon>
        <taxon>Boletales</taxon>
        <taxon>Sclerodermatineae</taxon>
        <taxon>Pisolithaceae</taxon>
        <taxon>Pisolithus</taxon>
    </lineage>
</organism>
<dbReference type="HOGENOM" id="CLU_056797_2_0_1"/>
<dbReference type="InterPro" id="IPR040521">
    <property type="entry name" value="KDZ"/>
</dbReference>
<proteinExistence type="predicted"/>
<name>A0A0C9ZDI8_9AGAM</name>
<dbReference type="AlphaFoldDB" id="A0A0C9ZDI8"/>
<sequence length="266" mass="30768">MVGAFHGHAHNCMCQLDWHPQYIQGTGHTEGEGCEHIFTTSNKLARSTRHAMSFHRHQAIEQHFAFWDTDKYAALSKYLWTHFGKAIQAISSLTFELDIIKKEFNLIDDDFIWFHVDECKYLANLKQPVLHDQLLICYTQILDELEVYHTEWDSTREVANNTLSEVPTGNLQELAIVIKQSCVHVDTTYAKLQHAETHTSNMEMHLGIQPQWEISSEEYKHYKAEAMMVKYRVALDDLERLVVMQLFELSKMAMSGTGRSSVGSFQ</sequence>
<gene>
    <name evidence="1" type="ORF">PISMIDRAFT_105630</name>
</gene>
<dbReference type="PANTHER" id="PTHR33104">
    <property type="entry name" value="SI:DKEY-29D5.2"/>
    <property type="match status" value="1"/>
</dbReference>
<evidence type="ECO:0000313" key="1">
    <source>
        <dbReference type="EMBL" id="KIK20512.1"/>
    </source>
</evidence>
<dbReference type="Proteomes" id="UP000054018">
    <property type="component" value="Unassembled WGS sequence"/>
</dbReference>
<dbReference type="EMBL" id="KN833763">
    <property type="protein sequence ID" value="KIK20512.1"/>
    <property type="molecule type" value="Genomic_DNA"/>
</dbReference>
<dbReference type="STRING" id="765257.A0A0C9ZDI8"/>
<dbReference type="PANTHER" id="PTHR33104:SF2">
    <property type="entry name" value="CXC3 LIKE CYSTEINE CLUSTER DOMAIN-CONTAINING PROTEIN"/>
    <property type="match status" value="1"/>
</dbReference>
<dbReference type="Pfam" id="PF18758">
    <property type="entry name" value="KDZ"/>
    <property type="match status" value="1"/>
</dbReference>
<reference evidence="1 2" key="1">
    <citation type="submission" date="2014-04" db="EMBL/GenBank/DDBJ databases">
        <authorList>
            <consortium name="DOE Joint Genome Institute"/>
            <person name="Kuo A."/>
            <person name="Kohler A."/>
            <person name="Costa M.D."/>
            <person name="Nagy L.G."/>
            <person name="Floudas D."/>
            <person name="Copeland A."/>
            <person name="Barry K.W."/>
            <person name="Cichocki N."/>
            <person name="Veneault-Fourrey C."/>
            <person name="LaButti K."/>
            <person name="Lindquist E.A."/>
            <person name="Lipzen A."/>
            <person name="Lundell T."/>
            <person name="Morin E."/>
            <person name="Murat C."/>
            <person name="Sun H."/>
            <person name="Tunlid A."/>
            <person name="Henrissat B."/>
            <person name="Grigoriev I.V."/>
            <person name="Hibbett D.S."/>
            <person name="Martin F."/>
            <person name="Nordberg H.P."/>
            <person name="Cantor M.N."/>
            <person name="Hua S.X."/>
        </authorList>
    </citation>
    <scope>NUCLEOTIDE SEQUENCE [LARGE SCALE GENOMIC DNA]</scope>
    <source>
        <strain evidence="1 2">441</strain>
    </source>
</reference>
<protein>
    <submittedName>
        <fullName evidence="1">Unplaced genomic scaffold scaffold_79, whole genome shotgun sequence</fullName>
    </submittedName>
</protein>
<reference evidence="2" key="2">
    <citation type="submission" date="2015-01" db="EMBL/GenBank/DDBJ databases">
        <title>Evolutionary Origins and Diversification of the Mycorrhizal Mutualists.</title>
        <authorList>
            <consortium name="DOE Joint Genome Institute"/>
            <consortium name="Mycorrhizal Genomics Consortium"/>
            <person name="Kohler A."/>
            <person name="Kuo A."/>
            <person name="Nagy L.G."/>
            <person name="Floudas D."/>
            <person name="Copeland A."/>
            <person name="Barry K.W."/>
            <person name="Cichocki N."/>
            <person name="Veneault-Fourrey C."/>
            <person name="LaButti K."/>
            <person name="Lindquist E.A."/>
            <person name="Lipzen A."/>
            <person name="Lundell T."/>
            <person name="Morin E."/>
            <person name="Murat C."/>
            <person name="Riley R."/>
            <person name="Ohm R."/>
            <person name="Sun H."/>
            <person name="Tunlid A."/>
            <person name="Henrissat B."/>
            <person name="Grigoriev I.V."/>
            <person name="Hibbett D.S."/>
            <person name="Martin F."/>
        </authorList>
    </citation>
    <scope>NUCLEOTIDE SEQUENCE [LARGE SCALE GENOMIC DNA]</scope>
    <source>
        <strain evidence="2">441</strain>
    </source>
</reference>
<accession>A0A0C9ZDI8</accession>
<keyword evidence="2" id="KW-1185">Reference proteome</keyword>
<evidence type="ECO:0000313" key="2">
    <source>
        <dbReference type="Proteomes" id="UP000054018"/>
    </source>
</evidence>
<dbReference type="OrthoDB" id="3251205at2759"/>